<reference evidence="4 5" key="1">
    <citation type="submission" date="2020-03" db="EMBL/GenBank/DDBJ databases">
        <title>Vagococcus sp. nov., isolated from beetles.</title>
        <authorList>
            <person name="Hyun D.-W."/>
            <person name="Bae J.-W."/>
        </authorList>
    </citation>
    <scope>NUCLEOTIDE SEQUENCE [LARGE SCALE GENOMIC DNA]</scope>
    <source>
        <strain evidence="4 5">HDW17A</strain>
    </source>
</reference>
<organism evidence="4 5">
    <name type="scientific">Vagococcus coleopterorum</name>
    <dbReference type="NCBI Taxonomy" id="2714946"/>
    <lineage>
        <taxon>Bacteria</taxon>
        <taxon>Bacillati</taxon>
        <taxon>Bacillota</taxon>
        <taxon>Bacilli</taxon>
        <taxon>Lactobacillales</taxon>
        <taxon>Enterococcaceae</taxon>
        <taxon>Vagococcus</taxon>
    </lineage>
</organism>
<dbReference type="InterPro" id="IPR007060">
    <property type="entry name" value="FtsL/DivIC"/>
</dbReference>
<dbReference type="GO" id="GO:0051301">
    <property type="term" value="P:cell division"/>
    <property type="evidence" value="ECO:0007669"/>
    <property type="project" value="InterPro"/>
</dbReference>
<feature type="coiled-coil region" evidence="1">
    <location>
        <begin position="71"/>
        <end position="105"/>
    </location>
</feature>
<name>A0A6G8AM24_9ENTE</name>
<dbReference type="EMBL" id="CP049886">
    <property type="protein sequence ID" value="QIL46047.1"/>
    <property type="molecule type" value="Genomic_DNA"/>
</dbReference>
<dbReference type="AlphaFoldDB" id="A0A6G8AM24"/>
<feature type="compositionally biased region" description="Basic and acidic residues" evidence="2">
    <location>
        <begin position="137"/>
        <end position="166"/>
    </location>
</feature>
<dbReference type="RefSeq" id="WP_166007148.1">
    <property type="nucleotide sequence ID" value="NZ_CP049886.1"/>
</dbReference>
<evidence type="ECO:0000313" key="5">
    <source>
        <dbReference type="Proteomes" id="UP000500890"/>
    </source>
</evidence>
<evidence type="ECO:0000256" key="3">
    <source>
        <dbReference type="SAM" id="Phobius"/>
    </source>
</evidence>
<feature type="transmembrane region" description="Helical" evidence="3">
    <location>
        <begin position="46"/>
        <end position="68"/>
    </location>
</feature>
<keyword evidence="1" id="KW-0175">Coiled coil</keyword>
<evidence type="ECO:0008006" key="6">
    <source>
        <dbReference type="Google" id="ProtNLM"/>
    </source>
</evidence>
<evidence type="ECO:0000256" key="2">
    <source>
        <dbReference type="SAM" id="MobiDB-lite"/>
    </source>
</evidence>
<feature type="region of interest" description="Disordered" evidence="2">
    <location>
        <begin position="127"/>
        <end position="166"/>
    </location>
</feature>
<dbReference type="Pfam" id="PF04977">
    <property type="entry name" value="DivIC"/>
    <property type="match status" value="1"/>
</dbReference>
<dbReference type="KEGG" id="vah:G7081_02550"/>
<accession>A0A6G8AM24</accession>
<evidence type="ECO:0000313" key="4">
    <source>
        <dbReference type="EMBL" id="QIL46047.1"/>
    </source>
</evidence>
<dbReference type="PANTHER" id="PTHR40027">
    <property type="entry name" value="CELL DIVISION PROTEIN DIVIC"/>
    <property type="match status" value="1"/>
</dbReference>
<proteinExistence type="predicted"/>
<keyword evidence="3" id="KW-0472">Membrane</keyword>
<gene>
    <name evidence="4" type="ORF">G7081_02550</name>
</gene>
<keyword evidence="3" id="KW-1133">Transmembrane helix</keyword>
<evidence type="ECO:0000256" key="1">
    <source>
        <dbReference type="SAM" id="Coils"/>
    </source>
</evidence>
<dbReference type="Proteomes" id="UP000500890">
    <property type="component" value="Chromosome"/>
</dbReference>
<keyword evidence="3" id="KW-0812">Transmembrane</keyword>
<dbReference type="InterPro" id="IPR039076">
    <property type="entry name" value="DivIC"/>
</dbReference>
<keyword evidence="5" id="KW-1185">Reference proteome</keyword>
<dbReference type="PANTHER" id="PTHR40027:SF1">
    <property type="entry name" value="CELL DIVISION PROTEIN DIVIC"/>
    <property type="match status" value="1"/>
</dbReference>
<sequence length="166" mass="19258">MEEVKTNKKAEPTLVNVSTIGNEYTKEQLQQYNREKKQIIFKRRRLTVIFTIATIFFVLSGFNLISGYRHIGQLEKEKVAALREKEELEKNEKSLRYSVDLLKDEDYLQKVARQKFFYTKDGELVYSLPQSGSGAVDDAKSKKDKKETSEETEKEDTKTESNTDGE</sequence>
<protein>
    <recommendedName>
        <fullName evidence="6">Cell division protein DivIC</fullName>
    </recommendedName>
</protein>